<dbReference type="PANTHER" id="PTHR32044">
    <property type="entry name" value="GLUCOMANNAN 4-BETA-MANNOSYLTRANSFERASE 9"/>
    <property type="match status" value="1"/>
</dbReference>
<evidence type="ECO:0000256" key="4">
    <source>
        <dbReference type="ARBA" id="ARBA00022692"/>
    </source>
</evidence>
<evidence type="ECO:0000256" key="5">
    <source>
        <dbReference type="ARBA" id="ARBA00022989"/>
    </source>
</evidence>
<dbReference type="AlphaFoldDB" id="A0A9D5B114"/>
<proteinExistence type="predicted"/>
<sequence>VAHWVTFFFYCIVIPACVVVPEVNLKKQIAIYIPATITILNAVCTPRSMHLLVFWILFENVMSLHRTKASIIGLLEANRVNEWVVTEKLGNTMKQMNNAKPSTSRTPWFRITERIHPLEIIVGMYMLHCAIYDLFFGHDHFFIYLLLQAGAFFTMGFGLVGTIVPN</sequence>
<protein>
    <submittedName>
        <fullName evidence="9">Uncharacterized protein</fullName>
    </submittedName>
</protein>
<feature type="non-terminal residue" evidence="9">
    <location>
        <position position="1"/>
    </location>
</feature>
<keyword evidence="7 8" id="KW-0472">Membrane</keyword>
<keyword evidence="4 8" id="KW-0812">Transmembrane</keyword>
<evidence type="ECO:0000256" key="3">
    <source>
        <dbReference type="ARBA" id="ARBA00022679"/>
    </source>
</evidence>
<keyword evidence="6" id="KW-0333">Golgi apparatus</keyword>
<keyword evidence="2" id="KW-0328">Glycosyltransferase</keyword>
<evidence type="ECO:0000313" key="9">
    <source>
        <dbReference type="EMBL" id="KAI5425829.1"/>
    </source>
</evidence>
<evidence type="ECO:0000256" key="6">
    <source>
        <dbReference type="ARBA" id="ARBA00023034"/>
    </source>
</evidence>
<evidence type="ECO:0000256" key="2">
    <source>
        <dbReference type="ARBA" id="ARBA00022676"/>
    </source>
</evidence>
<evidence type="ECO:0000256" key="8">
    <source>
        <dbReference type="SAM" id="Phobius"/>
    </source>
</evidence>
<feature type="transmembrane region" description="Helical" evidence="8">
    <location>
        <begin position="141"/>
        <end position="164"/>
    </location>
</feature>
<evidence type="ECO:0000256" key="7">
    <source>
        <dbReference type="ARBA" id="ARBA00023136"/>
    </source>
</evidence>
<evidence type="ECO:0000256" key="1">
    <source>
        <dbReference type="ARBA" id="ARBA00004394"/>
    </source>
</evidence>
<evidence type="ECO:0000313" key="10">
    <source>
        <dbReference type="Proteomes" id="UP001058974"/>
    </source>
</evidence>
<accession>A0A9D5B114</accession>
<gene>
    <name evidence="9" type="ORF">KIW84_031594</name>
</gene>
<comment type="caution">
    <text evidence="9">The sequence shown here is derived from an EMBL/GenBank/DDBJ whole genome shotgun (WGS) entry which is preliminary data.</text>
</comment>
<feature type="transmembrane region" description="Helical" evidence="8">
    <location>
        <begin position="115"/>
        <end position="135"/>
    </location>
</feature>
<dbReference type="EMBL" id="JAMSHJ010000003">
    <property type="protein sequence ID" value="KAI5425829.1"/>
    <property type="molecule type" value="Genomic_DNA"/>
</dbReference>
<keyword evidence="10" id="KW-1185">Reference proteome</keyword>
<keyword evidence="5 8" id="KW-1133">Transmembrane helix</keyword>
<dbReference type="GO" id="GO:0000139">
    <property type="term" value="C:Golgi membrane"/>
    <property type="evidence" value="ECO:0007669"/>
    <property type="project" value="UniProtKB-SubCell"/>
</dbReference>
<reference evidence="9 10" key="1">
    <citation type="journal article" date="2022" name="Nat. Genet.">
        <title>Improved pea reference genome and pan-genome highlight genomic features and evolutionary characteristics.</title>
        <authorList>
            <person name="Yang T."/>
            <person name="Liu R."/>
            <person name="Luo Y."/>
            <person name="Hu S."/>
            <person name="Wang D."/>
            <person name="Wang C."/>
            <person name="Pandey M.K."/>
            <person name="Ge S."/>
            <person name="Xu Q."/>
            <person name="Li N."/>
            <person name="Li G."/>
            <person name="Huang Y."/>
            <person name="Saxena R.K."/>
            <person name="Ji Y."/>
            <person name="Li M."/>
            <person name="Yan X."/>
            <person name="He Y."/>
            <person name="Liu Y."/>
            <person name="Wang X."/>
            <person name="Xiang C."/>
            <person name="Varshney R.K."/>
            <person name="Ding H."/>
            <person name="Gao S."/>
            <person name="Zong X."/>
        </authorList>
    </citation>
    <scope>NUCLEOTIDE SEQUENCE [LARGE SCALE GENOMIC DNA]</scope>
    <source>
        <strain evidence="9 10">cv. Zhongwan 6</strain>
    </source>
</reference>
<dbReference type="Gramene" id="Psat03G0159400-T2">
    <property type="protein sequence ID" value="KAI5425829.1"/>
    <property type="gene ID" value="KIW84_031594"/>
</dbReference>
<organism evidence="9 10">
    <name type="scientific">Pisum sativum</name>
    <name type="common">Garden pea</name>
    <name type="synonym">Lathyrus oleraceus</name>
    <dbReference type="NCBI Taxonomy" id="3888"/>
    <lineage>
        <taxon>Eukaryota</taxon>
        <taxon>Viridiplantae</taxon>
        <taxon>Streptophyta</taxon>
        <taxon>Embryophyta</taxon>
        <taxon>Tracheophyta</taxon>
        <taxon>Spermatophyta</taxon>
        <taxon>Magnoliopsida</taxon>
        <taxon>eudicotyledons</taxon>
        <taxon>Gunneridae</taxon>
        <taxon>Pentapetalae</taxon>
        <taxon>rosids</taxon>
        <taxon>fabids</taxon>
        <taxon>Fabales</taxon>
        <taxon>Fabaceae</taxon>
        <taxon>Papilionoideae</taxon>
        <taxon>50 kb inversion clade</taxon>
        <taxon>NPAAA clade</taxon>
        <taxon>Hologalegina</taxon>
        <taxon>IRL clade</taxon>
        <taxon>Fabeae</taxon>
        <taxon>Lathyrus</taxon>
    </lineage>
</organism>
<dbReference type="Proteomes" id="UP001058974">
    <property type="component" value="Chromosome 3"/>
</dbReference>
<name>A0A9D5B114_PEA</name>
<keyword evidence="3" id="KW-0808">Transferase</keyword>
<comment type="subcellular location">
    <subcellularLocation>
        <location evidence="1">Golgi apparatus membrane</location>
    </subcellularLocation>
</comment>
<dbReference type="PANTHER" id="PTHR32044:SF64">
    <property type="entry name" value="OS09G0572500 PROTEIN"/>
    <property type="match status" value="1"/>
</dbReference>
<dbReference type="GO" id="GO:0051753">
    <property type="term" value="F:mannan synthase activity"/>
    <property type="evidence" value="ECO:0007669"/>
    <property type="project" value="TreeGrafter"/>
</dbReference>
<feature type="transmembrane region" description="Helical" evidence="8">
    <location>
        <begin position="7"/>
        <end position="25"/>
    </location>
</feature>